<sequence>MKSWCFFVFVFMLSACGEGGGSSDNKISSQHSEIIYLKSHSINDLIKLEDGTLWSIVGLSLGDGTLSAGEVDVIIYDNPKDFGEPNQGIKGQYYVFINNSAASFYIDPIQTPTILQQGNIELAPLSVGSVMLLDDDSIWRVNGIDYSDINTGGIFDYTLYTVRSNFPDLTSQTAEKLGESSAWYLYNEYAPFGYYLKPLTKAKIIWQGLHTFYSEGENDSILLSDGSLWVITGALAPATTASGEYSITLIKNVSSLDEPTLGDKAETVMYIQGHETAFYVKKI</sequence>
<accession>A0A5C6Q9Y4</accession>
<evidence type="ECO:0008006" key="3">
    <source>
        <dbReference type="Google" id="ProtNLM"/>
    </source>
</evidence>
<evidence type="ECO:0000313" key="1">
    <source>
        <dbReference type="EMBL" id="TWX65608.1"/>
    </source>
</evidence>
<dbReference type="EMBL" id="VOLT01000010">
    <property type="protein sequence ID" value="TWX65608.1"/>
    <property type="molecule type" value="Genomic_DNA"/>
</dbReference>
<dbReference type="RefSeq" id="WP_146790291.1">
    <property type="nucleotide sequence ID" value="NZ_VOLT01000010.1"/>
</dbReference>
<gene>
    <name evidence="1" type="ORF">ESZ36_17590</name>
</gene>
<name>A0A5C6Q9Y4_9GAMM</name>
<dbReference type="PROSITE" id="PS51257">
    <property type="entry name" value="PROKAR_LIPOPROTEIN"/>
    <property type="match status" value="1"/>
</dbReference>
<dbReference type="Proteomes" id="UP000321822">
    <property type="component" value="Unassembled WGS sequence"/>
</dbReference>
<reference evidence="1 2" key="1">
    <citation type="submission" date="2019-07" db="EMBL/GenBank/DDBJ databases">
        <title>Genomes of sea-ice associated Colwellia species.</title>
        <authorList>
            <person name="Bowman J.P."/>
        </authorList>
    </citation>
    <scope>NUCLEOTIDE SEQUENCE [LARGE SCALE GENOMIC DNA]</scope>
    <source>
        <strain evidence="1 2">ACAM 459</strain>
    </source>
</reference>
<evidence type="ECO:0000313" key="2">
    <source>
        <dbReference type="Proteomes" id="UP000321822"/>
    </source>
</evidence>
<dbReference type="AlphaFoldDB" id="A0A5C6Q9Y4"/>
<organism evidence="1 2">
    <name type="scientific">Colwellia demingiae</name>
    <dbReference type="NCBI Taxonomy" id="89401"/>
    <lineage>
        <taxon>Bacteria</taxon>
        <taxon>Pseudomonadati</taxon>
        <taxon>Pseudomonadota</taxon>
        <taxon>Gammaproteobacteria</taxon>
        <taxon>Alteromonadales</taxon>
        <taxon>Colwelliaceae</taxon>
        <taxon>Colwellia</taxon>
    </lineage>
</organism>
<dbReference type="OrthoDB" id="6223091at2"/>
<comment type="caution">
    <text evidence="1">The sequence shown here is derived from an EMBL/GenBank/DDBJ whole genome shotgun (WGS) entry which is preliminary data.</text>
</comment>
<protein>
    <recommendedName>
        <fullName evidence="3">Lipoprotein</fullName>
    </recommendedName>
</protein>
<proteinExistence type="predicted"/>
<keyword evidence="2" id="KW-1185">Reference proteome</keyword>